<dbReference type="Proteomes" id="UP001442841">
    <property type="component" value="Chromosome"/>
</dbReference>
<dbReference type="PANTHER" id="PTHR38468:SF1">
    <property type="entry name" value="SLL0939 PROTEIN"/>
    <property type="match status" value="1"/>
</dbReference>
<keyword evidence="1" id="KW-1133">Transmembrane helix</keyword>
<accession>A0ABZ3FSA7</accession>
<name>A0ABZ3FSA7_9ACTN</name>
<keyword evidence="1" id="KW-0812">Transmembrane</keyword>
<reference evidence="2 3" key="1">
    <citation type="submission" date="2024-04" db="EMBL/GenBank/DDBJ databases">
        <title>Isolation of an actinomycete strain from pig manure.</title>
        <authorList>
            <person name="Gong T."/>
            <person name="Yu Z."/>
            <person name="An M."/>
            <person name="Wei C."/>
            <person name="Yang W."/>
            <person name="Liu L."/>
        </authorList>
    </citation>
    <scope>NUCLEOTIDE SEQUENCE [LARGE SCALE GENOMIC DNA]</scope>
    <source>
        <strain evidence="2 3">ZF39</strain>
    </source>
</reference>
<dbReference type="EMBL" id="CP154795">
    <property type="protein sequence ID" value="XAN08962.1"/>
    <property type="molecule type" value="Genomic_DNA"/>
</dbReference>
<dbReference type="PANTHER" id="PTHR38468">
    <property type="entry name" value="SLL0939 PROTEIN"/>
    <property type="match status" value="1"/>
</dbReference>
<gene>
    <name evidence="2" type="ORF">AADG42_17155</name>
</gene>
<evidence type="ECO:0000313" key="3">
    <source>
        <dbReference type="Proteomes" id="UP001442841"/>
    </source>
</evidence>
<keyword evidence="3" id="KW-1185">Reference proteome</keyword>
<organism evidence="2 3">
    <name type="scientific">Ammonicoccus fulvus</name>
    <dbReference type="NCBI Taxonomy" id="3138240"/>
    <lineage>
        <taxon>Bacteria</taxon>
        <taxon>Bacillati</taxon>
        <taxon>Actinomycetota</taxon>
        <taxon>Actinomycetes</taxon>
        <taxon>Propionibacteriales</taxon>
        <taxon>Propionibacteriaceae</taxon>
        <taxon>Ammonicoccus</taxon>
    </lineage>
</organism>
<feature type="transmembrane region" description="Helical" evidence="1">
    <location>
        <begin position="78"/>
        <end position="100"/>
    </location>
</feature>
<evidence type="ECO:0000313" key="2">
    <source>
        <dbReference type="EMBL" id="XAN08962.1"/>
    </source>
</evidence>
<dbReference type="InterPro" id="IPR012427">
    <property type="entry name" value="DUF1622"/>
</dbReference>
<proteinExistence type="predicted"/>
<evidence type="ECO:0000256" key="1">
    <source>
        <dbReference type="SAM" id="Phobius"/>
    </source>
</evidence>
<feature type="transmembrane region" description="Helical" evidence="1">
    <location>
        <begin position="47"/>
        <end position="66"/>
    </location>
</feature>
<dbReference type="Pfam" id="PF07784">
    <property type="entry name" value="DUF1622"/>
    <property type="match status" value="1"/>
</dbReference>
<sequence length="130" mass="14164">MTELLEHVARGFEVVGVFTLVVGLLFAVTLALVTWARSRDGRRAYRALRETFGGVLLLALEILVAADLIQTVAVTPTLGSVLTLGLIVLIRTFLSFSLQVEMEGDLPWRRALRSGAQVTSEAVRRAGRAD</sequence>
<keyword evidence="1" id="KW-0472">Membrane</keyword>
<protein>
    <submittedName>
        <fullName evidence="2">DUF1622 domain-containing protein</fullName>
    </submittedName>
</protein>
<feature type="transmembrane region" description="Helical" evidence="1">
    <location>
        <begin position="12"/>
        <end position="35"/>
    </location>
</feature>
<dbReference type="RefSeq" id="WP_425310396.1">
    <property type="nucleotide sequence ID" value="NZ_CP154795.1"/>
</dbReference>